<accession>A0AAD9U1F6</accession>
<evidence type="ECO:0000313" key="1">
    <source>
        <dbReference type="EMBL" id="KAK2645837.1"/>
    </source>
</evidence>
<comment type="caution">
    <text evidence="1">The sequence shown here is derived from an EMBL/GenBank/DDBJ whole genome shotgun (WGS) entry which is preliminary data.</text>
</comment>
<proteinExistence type="predicted"/>
<dbReference type="EMBL" id="JANJYI010000006">
    <property type="protein sequence ID" value="KAK2645837.1"/>
    <property type="molecule type" value="Genomic_DNA"/>
</dbReference>
<evidence type="ECO:0000313" key="2">
    <source>
        <dbReference type="Proteomes" id="UP001280121"/>
    </source>
</evidence>
<reference evidence="1" key="1">
    <citation type="journal article" date="2023" name="Plant J.">
        <title>Genome sequences and population genomics provide insights into the demographic history, inbreeding, and mutation load of two 'living fossil' tree species of Dipteronia.</title>
        <authorList>
            <person name="Feng Y."/>
            <person name="Comes H.P."/>
            <person name="Chen J."/>
            <person name="Zhu S."/>
            <person name="Lu R."/>
            <person name="Zhang X."/>
            <person name="Li P."/>
            <person name="Qiu J."/>
            <person name="Olsen K.M."/>
            <person name="Qiu Y."/>
        </authorList>
    </citation>
    <scope>NUCLEOTIDE SEQUENCE</scope>
    <source>
        <strain evidence="1">KIB01</strain>
    </source>
</reference>
<dbReference type="AlphaFoldDB" id="A0AAD9U1F6"/>
<name>A0AAD9U1F6_9ROSI</name>
<keyword evidence="2" id="KW-1185">Reference proteome</keyword>
<dbReference type="Proteomes" id="UP001280121">
    <property type="component" value="Unassembled WGS sequence"/>
</dbReference>
<protein>
    <submittedName>
        <fullName evidence="1">Uncharacterized protein</fullName>
    </submittedName>
</protein>
<sequence length="105" mass="12067">MLNRLIPENGRLKQSHAASADGGYNSLCNVVDFVFSNQYWQINTLFCCVFDLDYRTSGWVWDQLMLVILFKSFDLIIFRIIKKALSFIPGTFRGCLVSCAFLHFG</sequence>
<gene>
    <name evidence="1" type="ORF">Ddye_021032</name>
</gene>
<organism evidence="1 2">
    <name type="scientific">Dipteronia dyeriana</name>
    <dbReference type="NCBI Taxonomy" id="168575"/>
    <lineage>
        <taxon>Eukaryota</taxon>
        <taxon>Viridiplantae</taxon>
        <taxon>Streptophyta</taxon>
        <taxon>Embryophyta</taxon>
        <taxon>Tracheophyta</taxon>
        <taxon>Spermatophyta</taxon>
        <taxon>Magnoliopsida</taxon>
        <taxon>eudicotyledons</taxon>
        <taxon>Gunneridae</taxon>
        <taxon>Pentapetalae</taxon>
        <taxon>rosids</taxon>
        <taxon>malvids</taxon>
        <taxon>Sapindales</taxon>
        <taxon>Sapindaceae</taxon>
        <taxon>Hippocastanoideae</taxon>
        <taxon>Acereae</taxon>
        <taxon>Dipteronia</taxon>
    </lineage>
</organism>